<comment type="caution">
    <text evidence="1">The sequence shown here is derived from an EMBL/GenBank/DDBJ whole genome shotgun (WGS) entry which is preliminary data.</text>
</comment>
<accession>A0A8T1V5I8</accession>
<feature type="non-terminal residue" evidence="1">
    <location>
        <position position="76"/>
    </location>
</feature>
<evidence type="ECO:0000313" key="2">
    <source>
        <dbReference type="Proteomes" id="UP000694044"/>
    </source>
</evidence>
<dbReference type="AlphaFoldDB" id="A0A8T1V5I8"/>
<gene>
    <name evidence="1" type="ORF">PHYPSEUDO_001600</name>
</gene>
<evidence type="ECO:0000313" key="1">
    <source>
        <dbReference type="EMBL" id="KAG7375379.1"/>
    </source>
</evidence>
<organism evidence="1 2">
    <name type="scientific">Phytophthora pseudosyringae</name>
    <dbReference type="NCBI Taxonomy" id="221518"/>
    <lineage>
        <taxon>Eukaryota</taxon>
        <taxon>Sar</taxon>
        <taxon>Stramenopiles</taxon>
        <taxon>Oomycota</taxon>
        <taxon>Peronosporomycetes</taxon>
        <taxon>Peronosporales</taxon>
        <taxon>Peronosporaceae</taxon>
        <taxon>Phytophthora</taxon>
    </lineage>
</organism>
<reference evidence="1" key="1">
    <citation type="submission" date="2021-02" db="EMBL/GenBank/DDBJ databases">
        <authorList>
            <person name="Palmer J.M."/>
        </authorList>
    </citation>
    <scope>NUCLEOTIDE SEQUENCE</scope>
    <source>
        <strain evidence="1">SCRP734</strain>
    </source>
</reference>
<protein>
    <submittedName>
        <fullName evidence="1">Uncharacterized protein</fullName>
    </submittedName>
</protein>
<keyword evidence="2" id="KW-1185">Reference proteome</keyword>
<proteinExistence type="predicted"/>
<dbReference type="EMBL" id="JAGDFM010001232">
    <property type="protein sequence ID" value="KAG7375379.1"/>
    <property type="molecule type" value="Genomic_DNA"/>
</dbReference>
<sequence length="76" mass="7908">MGVLQVVKAFQPALRVSKTSTMNELLLVGNENNTTNKAEKVTGLALQCSVTCTDVIKKVKEKAGSTGGGGNDGKEV</sequence>
<dbReference type="Proteomes" id="UP000694044">
    <property type="component" value="Unassembled WGS sequence"/>
</dbReference>
<name>A0A8T1V5I8_9STRA</name>